<dbReference type="InterPro" id="IPR036985">
    <property type="entry name" value="Transglutaminase-like_sf"/>
</dbReference>
<dbReference type="EMBL" id="JBEVYD010000004">
    <property type="protein sequence ID" value="KAL3233554.1"/>
    <property type="molecule type" value="Genomic_DNA"/>
</dbReference>
<dbReference type="Gene3D" id="3.30.70.2460">
    <property type="entry name" value="Rad4, beta-hairpin domain BHD3"/>
    <property type="match status" value="1"/>
</dbReference>
<evidence type="ECO:0000256" key="7">
    <source>
        <dbReference type="SAM" id="MobiDB-lite"/>
    </source>
</evidence>
<dbReference type="SMART" id="SM01032">
    <property type="entry name" value="BHD_3"/>
    <property type="match status" value="1"/>
</dbReference>
<dbReference type="InterPro" id="IPR042488">
    <property type="entry name" value="Rad4_BHD3_sf"/>
</dbReference>
<keyword evidence="12" id="KW-1185">Reference proteome</keyword>
<feature type="domain" description="Rad4 beta-hairpin" evidence="9">
    <location>
        <begin position="493"/>
        <end position="547"/>
    </location>
</feature>
<dbReference type="PANTHER" id="PTHR12135">
    <property type="entry name" value="DNA REPAIR PROTEIN XP-C / RAD4"/>
    <property type="match status" value="1"/>
</dbReference>
<dbReference type="SMART" id="SM01030">
    <property type="entry name" value="BHD_1"/>
    <property type="match status" value="1"/>
</dbReference>
<dbReference type="InterPro" id="IPR038765">
    <property type="entry name" value="Papain-like_cys_pep_sf"/>
</dbReference>
<evidence type="ECO:0000259" key="9">
    <source>
        <dbReference type="SMART" id="SM01031"/>
    </source>
</evidence>
<sequence>MGEHIPSEYFELIRDVLRKRPREETRPLKRKRKKNTKANQVGERSSIEAPVILDSSGEESKDVINLDSDDDENDKANRDENDQEEDYEEEDYESEEFEDVDRVVLPRGDVSVTIDKNTQRDNAKTKNTKRTNVERNVCSNEERKYRREMHCLYLLCLVAHGHVVNHWLNNSKMNEKLSNLVPDKVFQLLHPTKDDEMPLRSTRKLLDGLKKAMELWQKHWKITRRYEGYTCYMRYWDELKGCSKLSKTLTKTEYIKNILKGVGNKDLATQGFVALLRSCNVNARLVLSCQPPDFTNLKQKFGSEKKVSYEDMTKYPVFWCEVWDKFGKKWITIDPMCLKTIEQVRYSSKLEPKGAGPSKRNILRYVIGYDRKEGCRDITRRYAQWYNSKTRKKRITKDTSGMMWFEKLLKAFHKRKRTKIDDFENDYFEDRNESEAMPDNMQDFKNHPYYILEKDLRQNQVLKAGCKECGYLKLHNKANQVLKVFHKRDLLDLKTARQWYMEGRILKTRARSLKTVTKKSFRPTQPGEEEEEERLYQFDDTELYVPPLATRSGEIETNTFGNIEVFVPSMIPQNCCLIESPVAVKAASFIKVKFAKAVTSFKFEKGKTVKPSITGVVVALWYRDAVVEAINGLVQAQEEEKAAEHELEALRGWHSLLTKLRIKKKLNTEYGKVSDETSGPVISQHRIKNRFDEDVEYSPTGGFLISDIQYDKDAAREDEEEVQDEDEDDMRVGGFIPRTENEDEDDLQAGGFLPQTANDETEGSFTEENNDEVGGGFLPPHIYSHDNDNIDSPGEHGGFIADKKIDQDDLSKNQGSQDIDDTEAHDIQDQDAHLDEDYKDFMDELDISDED</sequence>
<proteinExistence type="inferred from homology"/>
<feature type="compositionally biased region" description="Acidic residues" evidence="7">
    <location>
        <begin position="81"/>
        <end position="99"/>
    </location>
</feature>
<feature type="compositionally biased region" description="Acidic residues" evidence="7">
    <location>
        <begin position="716"/>
        <end position="729"/>
    </location>
</feature>
<dbReference type="Gene3D" id="2.20.20.110">
    <property type="entry name" value="Rad4, beta-hairpin domain BHD1"/>
    <property type="match status" value="1"/>
</dbReference>
<feature type="region of interest" description="Disordered" evidence="7">
    <location>
        <begin position="21"/>
        <end position="100"/>
    </location>
</feature>
<dbReference type="Gene3D" id="3.30.60.290">
    <property type="entry name" value="Rad4, beta-hairpin domain BHD2"/>
    <property type="match status" value="1"/>
</dbReference>
<keyword evidence="4" id="KW-0238">DNA-binding</keyword>
<evidence type="ECO:0000256" key="5">
    <source>
        <dbReference type="ARBA" id="ARBA00023204"/>
    </source>
</evidence>
<evidence type="ECO:0000256" key="6">
    <source>
        <dbReference type="ARBA" id="ARBA00023242"/>
    </source>
</evidence>
<feature type="compositionally biased region" description="Basic and acidic residues" evidence="7">
    <location>
        <begin position="822"/>
        <end position="842"/>
    </location>
</feature>
<dbReference type="InterPro" id="IPR018327">
    <property type="entry name" value="BHD_2"/>
</dbReference>
<dbReference type="Pfam" id="PF10405">
    <property type="entry name" value="BHD_3"/>
    <property type="match status" value="1"/>
</dbReference>
<dbReference type="InterPro" id="IPR004583">
    <property type="entry name" value="DNA_repair_Rad4"/>
</dbReference>
<dbReference type="Pfam" id="PF10403">
    <property type="entry name" value="BHD_1"/>
    <property type="match status" value="1"/>
</dbReference>
<dbReference type="NCBIfam" id="TIGR00605">
    <property type="entry name" value="rad4"/>
    <property type="match status" value="1"/>
</dbReference>
<accession>A0ABR4NXH9</accession>
<evidence type="ECO:0000256" key="4">
    <source>
        <dbReference type="ARBA" id="ARBA00023125"/>
    </source>
</evidence>
<dbReference type="Proteomes" id="UP001623330">
    <property type="component" value="Unassembled WGS sequence"/>
</dbReference>
<keyword evidence="5" id="KW-0234">DNA repair</keyword>
<evidence type="ECO:0000313" key="11">
    <source>
        <dbReference type="EMBL" id="KAL3233554.1"/>
    </source>
</evidence>
<keyword evidence="6" id="KW-0539">Nucleus</keyword>
<evidence type="ECO:0000259" key="8">
    <source>
        <dbReference type="SMART" id="SM01030"/>
    </source>
</evidence>
<dbReference type="InterPro" id="IPR018325">
    <property type="entry name" value="Rad4/PNGase_transGLS-fold"/>
</dbReference>
<comment type="subcellular location">
    <subcellularLocation>
        <location evidence="1">Nucleus</location>
    </subcellularLocation>
</comment>
<dbReference type="PANTHER" id="PTHR12135:SF0">
    <property type="entry name" value="DNA REPAIR PROTEIN COMPLEMENTING XP-C CELLS"/>
    <property type="match status" value="1"/>
</dbReference>
<evidence type="ECO:0000256" key="3">
    <source>
        <dbReference type="ARBA" id="ARBA00022763"/>
    </source>
</evidence>
<evidence type="ECO:0000256" key="2">
    <source>
        <dbReference type="ARBA" id="ARBA00009525"/>
    </source>
</evidence>
<keyword evidence="3" id="KW-0227">DNA damage</keyword>
<dbReference type="InterPro" id="IPR018326">
    <property type="entry name" value="Rad4_beta-hairpin_dom1"/>
</dbReference>
<reference evidence="11 12" key="1">
    <citation type="submission" date="2024-05" db="EMBL/GenBank/DDBJ databases">
        <title>Long read based assembly of the Candida bracarensis genome reveals expanded adhesin content.</title>
        <authorList>
            <person name="Marcet-Houben M."/>
            <person name="Ksiezopolska E."/>
            <person name="Gabaldon T."/>
        </authorList>
    </citation>
    <scope>NUCLEOTIDE SEQUENCE [LARGE SCALE GENOMIC DNA]</scope>
    <source>
        <strain evidence="11 12">CBM6</strain>
    </source>
</reference>
<comment type="caution">
    <text evidence="11">The sequence shown here is derived from an EMBL/GenBank/DDBJ whole genome shotgun (WGS) entry which is preliminary data.</text>
</comment>
<feature type="region of interest" description="Disordered" evidence="7">
    <location>
        <begin position="713"/>
        <end position="851"/>
    </location>
</feature>
<dbReference type="SMART" id="SM01031">
    <property type="entry name" value="BHD_2"/>
    <property type="match status" value="1"/>
</dbReference>
<feature type="compositionally biased region" description="Basic and acidic residues" evidence="7">
    <location>
        <begin position="801"/>
        <end position="811"/>
    </location>
</feature>
<dbReference type="SUPFAM" id="SSF54001">
    <property type="entry name" value="Cysteine proteinases"/>
    <property type="match status" value="1"/>
</dbReference>
<name>A0ABR4NXH9_9SACH</name>
<organism evidence="11 12">
    <name type="scientific">Nakaseomyces bracarensis</name>
    <dbReference type="NCBI Taxonomy" id="273131"/>
    <lineage>
        <taxon>Eukaryota</taxon>
        <taxon>Fungi</taxon>
        <taxon>Dikarya</taxon>
        <taxon>Ascomycota</taxon>
        <taxon>Saccharomycotina</taxon>
        <taxon>Saccharomycetes</taxon>
        <taxon>Saccharomycetales</taxon>
        <taxon>Saccharomycetaceae</taxon>
        <taxon>Nakaseomyces</taxon>
    </lineage>
</organism>
<protein>
    <submittedName>
        <fullName evidence="11">DNA repair protein RAD4</fullName>
    </submittedName>
</protein>
<feature type="domain" description="Rad4 beta-hairpin" evidence="10">
    <location>
        <begin position="555"/>
        <end position="630"/>
    </location>
</feature>
<feature type="compositionally biased region" description="Polar residues" evidence="7">
    <location>
        <begin position="755"/>
        <end position="767"/>
    </location>
</feature>
<feature type="domain" description="Rad4 beta-hairpin" evidence="8">
    <location>
        <begin position="433"/>
        <end position="491"/>
    </location>
</feature>
<dbReference type="Gene3D" id="3.90.260.10">
    <property type="entry name" value="Transglutaminase-like"/>
    <property type="match status" value="1"/>
</dbReference>
<dbReference type="InterPro" id="IPR018026">
    <property type="entry name" value="DNA_repair_Rad4-like"/>
</dbReference>
<comment type="similarity">
    <text evidence="2">Belongs to the XPC family.</text>
</comment>
<evidence type="ECO:0000313" key="12">
    <source>
        <dbReference type="Proteomes" id="UP001623330"/>
    </source>
</evidence>
<dbReference type="Pfam" id="PF03835">
    <property type="entry name" value="Rad4"/>
    <property type="match status" value="1"/>
</dbReference>
<evidence type="ECO:0000259" key="10">
    <source>
        <dbReference type="SMART" id="SM01032"/>
    </source>
</evidence>
<dbReference type="InterPro" id="IPR018328">
    <property type="entry name" value="Rad4_beta-hairpin_dom3"/>
</dbReference>
<gene>
    <name evidence="11" type="ORF">RNJ44_03594</name>
</gene>
<evidence type="ECO:0000256" key="1">
    <source>
        <dbReference type="ARBA" id="ARBA00004123"/>
    </source>
</evidence>